<feature type="transmembrane region" description="Helical" evidence="1">
    <location>
        <begin position="150"/>
        <end position="175"/>
    </location>
</feature>
<organism evidence="2 3">
    <name type="scientific">Heterostelium pallidum (strain ATCC 26659 / Pp 5 / PN500)</name>
    <name type="common">Cellular slime mold</name>
    <name type="synonym">Polysphondylium pallidum</name>
    <dbReference type="NCBI Taxonomy" id="670386"/>
    <lineage>
        <taxon>Eukaryota</taxon>
        <taxon>Amoebozoa</taxon>
        <taxon>Evosea</taxon>
        <taxon>Eumycetozoa</taxon>
        <taxon>Dictyostelia</taxon>
        <taxon>Acytosteliales</taxon>
        <taxon>Acytosteliaceae</taxon>
        <taxon>Heterostelium</taxon>
    </lineage>
</organism>
<keyword evidence="3" id="KW-1185">Reference proteome</keyword>
<reference evidence="2 3" key="1">
    <citation type="journal article" date="2011" name="Genome Res.">
        <title>Phylogeny-wide analysis of social amoeba genomes highlights ancient origins for complex intercellular communication.</title>
        <authorList>
            <person name="Heidel A.J."/>
            <person name="Lawal H.M."/>
            <person name="Felder M."/>
            <person name="Schilde C."/>
            <person name="Helps N.R."/>
            <person name="Tunggal B."/>
            <person name="Rivero F."/>
            <person name="John U."/>
            <person name="Schleicher M."/>
            <person name="Eichinger L."/>
            <person name="Platzer M."/>
            <person name="Noegel A.A."/>
            <person name="Schaap P."/>
            <person name="Gloeckner G."/>
        </authorList>
    </citation>
    <scope>NUCLEOTIDE SEQUENCE [LARGE SCALE GENOMIC DNA]</scope>
    <source>
        <strain evidence="3">ATCC 26659 / Pp 5 / PN500</strain>
    </source>
</reference>
<keyword evidence="1" id="KW-0812">Transmembrane</keyword>
<dbReference type="RefSeq" id="XP_020433988.1">
    <property type="nucleotide sequence ID" value="XM_020575999.1"/>
</dbReference>
<accession>D3B9F9</accession>
<evidence type="ECO:0000256" key="1">
    <source>
        <dbReference type="SAM" id="Phobius"/>
    </source>
</evidence>
<dbReference type="EMBL" id="ADBJ01000022">
    <property type="protein sequence ID" value="EFA81871.1"/>
    <property type="molecule type" value="Genomic_DNA"/>
</dbReference>
<gene>
    <name evidence="2" type="ORF">PPL_05103</name>
</gene>
<dbReference type="GO" id="GO:0055088">
    <property type="term" value="P:lipid homeostasis"/>
    <property type="evidence" value="ECO:0007669"/>
    <property type="project" value="TreeGrafter"/>
</dbReference>
<dbReference type="PANTHER" id="PTHR13439:SF0">
    <property type="entry name" value="TOPOISOMERASE I DAMAGE AFFECTED PROTEIN 4"/>
    <property type="match status" value="1"/>
</dbReference>
<feature type="transmembrane region" description="Helical" evidence="1">
    <location>
        <begin position="6"/>
        <end position="25"/>
    </location>
</feature>
<keyword evidence="1" id="KW-0472">Membrane</keyword>
<dbReference type="GO" id="GO:0005783">
    <property type="term" value="C:endoplasmic reticulum"/>
    <property type="evidence" value="ECO:0007669"/>
    <property type="project" value="TreeGrafter"/>
</dbReference>
<evidence type="ECO:0000313" key="3">
    <source>
        <dbReference type="Proteomes" id="UP000001396"/>
    </source>
</evidence>
<sequence>MIEINYFVLSVTSSYLILFYLYDIIGPLYSSSYPKLSKADKLEWNVRINSTINSTIATIVTYKVMFFDEIPNIYVTEPFLGTTGDPMYLFQAIFAYFLYDTLLILIIELSTPFVNIRWFLCFVYTAWIVRDLSTEWHRVVEAIPNFFLRWIWIGPFMILQPLNFYWSYLIGFGLFKLLSKKLTGTTNHIKSLEQGQDVEEDSGSIVNNIEIENLGQSTKSSSSSKSTLIDSHKELKSIPTMSKLAATKQLKTKKVQ</sequence>
<protein>
    <recommendedName>
        <fullName evidence="4">Transmembrane protein</fullName>
    </recommendedName>
</protein>
<name>D3B9F9_HETP5</name>
<feature type="transmembrane region" description="Helical" evidence="1">
    <location>
        <begin position="87"/>
        <end position="107"/>
    </location>
</feature>
<dbReference type="InParanoid" id="D3B9F9"/>
<evidence type="ECO:0000313" key="2">
    <source>
        <dbReference type="EMBL" id="EFA81871.1"/>
    </source>
</evidence>
<dbReference type="InterPro" id="IPR050846">
    <property type="entry name" value="TLCD"/>
</dbReference>
<dbReference type="PANTHER" id="PTHR13439">
    <property type="entry name" value="CT120 PROTEIN"/>
    <property type="match status" value="1"/>
</dbReference>
<dbReference type="AlphaFoldDB" id="D3B9F9"/>
<proteinExistence type="predicted"/>
<dbReference type="GeneID" id="31360589"/>
<comment type="caution">
    <text evidence="2">The sequence shown here is derived from an EMBL/GenBank/DDBJ whole genome shotgun (WGS) entry which is preliminary data.</text>
</comment>
<evidence type="ECO:0008006" key="4">
    <source>
        <dbReference type="Google" id="ProtNLM"/>
    </source>
</evidence>
<dbReference type="Proteomes" id="UP000001396">
    <property type="component" value="Unassembled WGS sequence"/>
</dbReference>
<keyword evidence="1" id="KW-1133">Transmembrane helix</keyword>
<feature type="transmembrane region" description="Helical" evidence="1">
    <location>
        <begin position="114"/>
        <end position="130"/>
    </location>
</feature>